<gene>
    <name evidence="7" type="ORF">PAM7971_03833</name>
</gene>
<dbReference type="GO" id="GO:0005829">
    <property type="term" value="C:cytosol"/>
    <property type="evidence" value="ECO:0007669"/>
    <property type="project" value="TreeGrafter"/>
</dbReference>
<evidence type="ECO:0000256" key="2">
    <source>
        <dbReference type="ARBA" id="ARBA00022801"/>
    </source>
</evidence>
<feature type="domain" description="UvrD-like helicase ATP-binding" evidence="6">
    <location>
        <begin position="24"/>
        <end position="308"/>
    </location>
</feature>
<evidence type="ECO:0000313" key="7">
    <source>
        <dbReference type="EMBL" id="SLN71491.1"/>
    </source>
</evidence>
<dbReference type="Proteomes" id="UP000193307">
    <property type="component" value="Unassembled WGS sequence"/>
</dbReference>
<evidence type="ECO:0000256" key="5">
    <source>
        <dbReference type="PROSITE-ProRule" id="PRU00560"/>
    </source>
</evidence>
<keyword evidence="8" id="KW-1185">Reference proteome</keyword>
<dbReference type="STRING" id="658057.SAMN04488032_1281"/>
<keyword evidence="4 5" id="KW-0067">ATP-binding</keyword>
<dbReference type="GO" id="GO:0000725">
    <property type="term" value="P:recombinational repair"/>
    <property type="evidence" value="ECO:0007669"/>
    <property type="project" value="TreeGrafter"/>
</dbReference>
<evidence type="ECO:0000256" key="3">
    <source>
        <dbReference type="ARBA" id="ARBA00022806"/>
    </source>
</evidence>
<reference evidence="7 8" key="1">
    <citation type="submission" date="2017-03" db="EMBL/GenBank/DDBJ databases">
        <authorList>
            <person name="Afonso C.L."/>
            <person name="Miller P.J."/>
            <person name="Scott M.A."/>
            <person name="Spackman E."/>
            <person name="Goraichik I."/>
            <person name="Dimitrov K.M."/>
            <person name="Suarez D.L."/>
            <person name="Swayne D.E."/>
        </authorList>
    </citation>
    <scope>NUCLEOTIDE SEQUENCE [LARGE SCALE GENOMIC DNA]</scope>
    <source>
        <strain evidence="7 8">CECT 7971</strain>
    </source>
</reference>
<dbReference type="SUPFAM" id="SSF52540">
    <property type="entry name" value="P-loop containing nucleoside triphosphate hydrolases"/>
    <property type="match status" value="1"/>
</dbReference>
<keyword evidence="2 5" id="KW-0378">Hydrolase</keyword>
<dbReference type="GO" id="GO:0043138">
    <property type="term" value="F:3'-5' DNA helicase activity"/>
    <property type="evidence" value="ECO:0007669"/>
    <property type="project" value="TreeGrafter"/>
</dbReference>
<dbReference type="PROSITE" id="PS51198">
    <property type="entry name" value="UVRD_HELICASE_ATP_BIND"/>
    <property type="match status" value="1"/>
</dbReference>
<keyword evidence="3 5" id="KW-0347">Helicase</keyword>
<dbReference type="RefSeq" id="WP_085850877.1">
    <property type="nucleotide sequence ID" value="NZ_FWFW01000029.1"/>
</dbReference>
<accession>A0A1Y5TYD2</accession>
<dbReference type="GO" id="GO:0005524">
    <property type="term" value="F:ATP binding"/>
    <property type="evidence" value="ECO:0007669"/>
    <property type="project" value="UniProtKB-UniRule"/>
</dbReference>
<dbReference type="InterPro" id="IPR027417">
    <property type="entry name" value="P-loop_NTPase"/>
</dbReference>
<organism evidence="7 8">
    <name type="scientific">Pacificibacter marinus</name>
    <dbReference type="NCBI Taxonomy" id="658057"/>
    <lineage>
        <taxon>Bacteria</taxon>
        <taxon>Pseudomonadati</taxon>
        <taxon>Pseudomonadota</taxon>
        <taxon>Alphaproteobacteria</taxon>
        <taxon>Rhodobacterales</taxon>
        <taxon>Roseobacteraceae</taxon>
        <taxon>Pacificibacter</taxon>
    </lineage>
</organism>
<dbReference type="Pfam" id="PF00580">
    <property type="entry name" value="UvrD-helicase"/>
    <property type="match status" value="1"/>
</dbReference>
<name>A0A1Y5TYD2_9RHOB</name>
<dbReference type="EMBL" id="FWFW01000029">
    <property type="protein sequence ID" value="SLN71491.1"/>
    <property type="molecule type" value="Genomic_DNA"/>
</dbReference>
<dbReference type="Gene3D" id="1.10.10.160">
    <property type="match status" value="1"/>
</dbReference>
<dbReference type="AlphaFoldDB" id="A0A1Y5TYD2"/>
<dbReference type="OrthoDB" id="384988at2"/>
<dbReference type="GO" id="GO:0003677">
    <property type="term" value="F:DNA binding"/>
    <property type="evidence" value="ECO:0007669"/>
    <property type="project" value="InterPro"/>
</dbReference>
<evidence type="ECO:0000259" key="6">
    <source>
        <dbReference type="PROSITE" id="PS51198"/>
    </source>
</evidence>
<proteinExistence type="predicted"/>
<evidence type="ECO:0000256" key="1">
    <source>
        <dbReference type="ARBA" id="ARBA00022741"/>
    </source>
</evidence>
<evidence type="ECO:0000313" key="8">
    <source>
        <dbReference type="Proteomes" id="UP000193307"/>
    </source>
</evidence>
<dbReference type="PANTHER" id="PTHR11070:SF3">
    <property type="entry name" value="DNA 3'-5' HELICASE"/>
    <property type="match status" value="1"/>
</dbReference>
<dbReference type="InterPro" id="IPR013986">
    <property type="entry name" value="DExx_box_DNA_helicase_dom_sf"/>
</dbReference>
<dbReference type="PANTHER" id="PTHR11070">
    <property type="entry name" value="UVRD / RECB / PCRA DNA HELICASE FAMILY MEMBER"/>
    <property type="match status" value="1"/>
</dbReference>
<feature type="binding site" evidence="5">
    <location>
        <begin position="45"/>
        <end position="52"/>
    </location>
    <ligand>
        <name>ATP</name>
        <dbReference type="ChEBI" id="CHEBI:30616"/>
    </ligand>
</feature>
<evidence type="ECO:0000256" key="4">
    <source>
        <dbReference type="ARBA" id="ARBA00022840"/>
    </source>
</evidence>
<sequence>MTGHPAIPEVTDDDIAWISDIMGLDDLDVDRKAFLKRSETFDVSACPGSGKTTLVVAKLAILARKWQHATSGICVLSHTNVAREEIQNRLGHTPVGHRLLHYPHFIDTIHTFANRFLALPYLRSNGYPSPLIDDDVAKAFRWNVLQVQERWKFENWLKNKHTSIDEITFCDSDLSVALTSRDFPTAAHTATYQRAQKILLESAAAGHFRYEEMFVWAECLVQEYPEVAASLSRRFPLVLIDEMQDTSQRQAALLASIFDRANGPSVVQRVGDPNQEIFKSGQEQNTADPFPDVGEGRTMSIANSRRFGPAIATLANPLAVISLDGDGLQGSGPQRAAEFSGHSSNLIIVFPDNNTDGVLEAFGTHILEKFEDDTLAIGDCFAVGGVHRPAQEAIGPGHGKFPRSVEHYWAEYSPEMSKPDQHPKTLVGYVHHAQNMIRASEDTAEGIAHFATGLKRLTRQIGQPASALERTRKHRAIRGVLAPAPESLESYDAFVRTFLITMTPMTEELWLGYVPQFRELAGNLCQGDANHNAGDSFLAWEEPQANAVELEGPQEHSENVVKVTSGDREVCIRLGSIHQVKGQTHFATLLLSTFQNQHSSEKIVHWLTVGKSSGTGEGIQNVTRLKQSYVALTRPTHLVAVALRNSAIAKDRTKAMAMLHAQGWEIRDLCP</sequence>
<dbReference type="InterPro" id="IPR014016">
    <property type="entry name" value="UvrD-like_ATP-bd"/>
</dbReference>
<keyword evidence="1 5" id="KW-0547">Nucleotide-binding</keyword>
<protein>
    <submittedName>
        <fullName evidence="7">DNA-dependent helicase II</fullName>
    </submittedName>
</protein>
<dbReference type="Gene3D" id="3.40.50.300">
    <property type="entry name" value="P-loop containing nucleotide triphosphate hydrolases"/>
    <property type="match status" value="1"/>
</dbReference>
<dbReference type="GO" id="GO:0016787">
    <property type="term" value="F:hydrolase activity"/>
    <property type="evidence" value="ECO:0007669"/>
    <property type="project" value="UniProtKB-UniRule"/>
</dbReference>
<dbReference type="InterPro" id="IPR000212">
    <property type="entry name" value="DNA_helicase_UvrD/REP"/>
</dbReference>